<dbReference type="RefSeq" id="WP_066887778.1">
    <property type="nucleotide sequence ID" value="NZ_LAXD01000001.1"/>
</dbReference>
<evidence type="ECO:0000259" key="1">
    <source>
        <dbReference type="Pfam" id="PF25109"/>
    </source>
</evidence>
<evidence type="ECO:0000313" key="3">
    <source>
        <dbReference type="Proteomes" id="UP000070188"/>
    </source>
</evidence>
<evidence type="ECO:0000313" key="2">
    <source>
        <dbReference type="EMBL" id="KWX01346.1"/>
    </source>
</evidence>
<dbReference type="AlphaFoldDB" id="A0A132MUC8"/>
<dbReference type="Pfam" id="PF25109">
    <property type="entry name" value="HAD_PNKP"/>
    <property type="match status" value="1"/>
</dbReference>
<dbReference type="Proteomes" id="UP000070188">
    <property type="component" value="Unassembled WGS sequence"/>
</dbReference>
<reference evidence="3" key="1">
    <citation type="submission" date="2015-04" db="EMBL/GenBank/DDBJ databases">
        <title>Physiological reanalysis, assessment of diazotrophy, and genome sequences of multiple isolates of Streptomyces thermoautotrophicus.</title>
        <authorList>
            <person name="MacKellar D.C."/>
            <person name="Lieber L."/>
            <person name="Norman J."/>
            <person name="Bolger A."/>
            <person name="Tobin C."/>
            <person name="Murray J.W."/>
            <person name="Chang R."/>
            <person name="Ford T."/>
            <person name="Nguyen P.Q."/>
            <person name="Woodward J."/>
            <person name="Permingeat H."/>
            <person name="Joshi N.S."/>
            <person name="Silver P.A."/>
            <person name="Usadel B."/>
            <person name="Rutherford A.W."/>
            <person name="Friesen M."/>
            <person name="Prell J."/>
        </authorList>
    </citation>
    <scope>NUCLEOTIDE SEQUENCE [LARGE SCALE GENOMIC DNA]</scope>
    <source>
        <strain evidence="3">H1</strain>
    </source>
</reference>
<feature type="domain" description="Polynucleotide kinase PNKP phosphatase" evidence="1">
    <location>
        <begin position="10"/>
        <end position="142"/>
    </location>
</feature>
<gene>
    <name evidence="2" type="ORF">LI90_2374</name>
</gene>
<dbReference type="PATRIC" id="fig|1469144.10.peg.2575"/>
<sequence>MAREKQGYAVIDIDGVLADVRHRLHHVSRRPKDWDRFFAAAVDDPPLAEGIALVRQLADTHRIVYLTGRPFRCRQDTLDWLAKHDLPPGRLLMRRPGDFRPARVTKLELLRRLACERPVTVLVDDDIQVVEAARAAGFQVLHADWMESSPTLVEAQEREGRT</sequence>
<protein>
    <recommendedName>
        <fullName evidence="1">Polynucleotide kinase PNKP phosphatase domain-containing protein</fullName>
    </recommendedName>
</protein>
<keyword evidence="3" id="KW-1185">Reference proteome</keyword>
<proteinExistence type="predicted"/>
<dbReference type="EMBL" id="LAXD01000001">
    <property type="protein sequence ID" value="KWX01346.1"/>
    <property type="molecule type" value="Genomic_DNA"/>
</dbReference>
<dbReference type="Gene3D" id="3.40.50.1000">
    <property type="entry name" value="HAD superfamily/HAD-like"/>
    <property type="match status" value="1"/>
</dbReference>
<comment type="caution">
    <text evidence="2">The sequence shown here is derived from an EMBL/GenBank/DDBJ whole genome shotgun (WGS) entry which is preliminary data.</text>
</comment>
<dbReference type="OrthoDB" id="5189293at2"/>
<dbReference type="InterPro" id="IPR036412">
    <property type="entry name" value="HAD-like_sf"/>
</dbReference>
<dbReference type="STRING" id="1469144.LI90_2374"/>
<accession>A0A132MUC8</accession>
<dbReference type="InterPro" id="IPR023214">
    <property type="entry name" value="HAD_sf"/>
</dbReference>
<dbReference type="InterPro" id="IPR056782">
    <property type="entry name" value="HAD_PNKP"/>
</dbReference>
<name>A0A132MUC8_9ACTN</name>
<dbReference type="SUPFAM" id="SSF56784">
    <property type="entry name" value="HAD-like"/>
    <property type="match status" value="1"/>
</dbReference>
<organism evidence="2 3">
    <name type="scientific">Carbonactinospora thermoautotrophica</name>
    <dbReference type="NCBI Taxonomy" id="1469144"/>
    <lineage>
        <taxon>Bacteria</taxon>
        <taxon>Bacillati</taxon>
        <taxon>Actinomycetota</taxon>
        <taxon>Actinomycetes</taxon>
        <taxon>Kitasatosporales</taxon>
        <taxon>Carbonactinosporaceae</taxon>
        <taxon>Carbonactinospora</taxon>
    </lineage>
</organism>